<evidence type="ECO:0000313" key="2">
    <source>
        <dbReference type="EMBL" id="KAF5177878.1"/>
    </source>
</evidence>
<feature type="chain" id="PRO_5029466180" evidence="1">
    <location>
        <begin position="24"/>
        <end position="165"/>
    </location>
</feature>
<feature type="signal peptide" evidence="1">
    <location>
        <begin position="1"/>
        <end position="23"/>
    </location>
</feature>
<dbReference type="Proteomes" id="UP000554482">
    <property type="component" value="Unassembled WGS sequence"/>
</dbReference>
<proteinExistence type="predicted"/>
<name>A0A7J6UZK5_THATH</name>
<gene>
    <name evidence="2" type="ORF">FRX31_032533</name>
</gene>
<accession>A0A7J6UZK5</accession>
<keyword evidence="1" id="KW-0732">Signal</keyword>
<reference evidence="2 3" key="1">
    <citation type="submission" date="2020-06" db="EMBL/GenBank/DDBJ databases">
        <title>Transcriptomic and genomic resources for Thalictrum thalictroides and T. hernandezii: Facilitating candidate gene discovery in an emerging model plant lineage.</title>
        <authorList>
            <person name="Arias T."/>
            <person name="Riano-Pachon D.M."/>
            <person name="Di Stilio V.S."/>
        </authorList>
    </citation>
    <scope>NUCLEOTIDE SEQUENCE [LARGE SCALE GENOMIC DNA]</scope>
    <source>
        <strain evidence="3">cv. WT478/WT964</strain>
        <tissue evidence="2">Leaves</tissue>
    </source>
</reference>
<dbReference type="OrthoDB" id="1893649at2759"/>
<comment type="caution">
    <text evidence="2">The sequence shown here is derived from an EMBL/GenBank/DDBJ whole genome shotgun (WGS) entry which is preliminary data.</text>
</comment>
<keyword evidence="3" id="KW-1185">Reference proteome</keyword>
<protein>
    <submittedName>
        <fullName evidence="2">Uncharacterized protein</fullName>
    </submittedName>
</protein>
<evidence type="ECO:0000256" key="1">
    <source>
        <dbReference type="SAM" id="SignalP"/>
    </source>
</evidence>
<dbReference type="EMBL" id="JABWDY010040796">
    <property type="protein sequence ID" value="KAF5177878.1"/>
    <property type="molecule type" value="Genomic_DNA"/>
</dbReference>
<dbReference type="AlphaFoldDB" id="A0A7J6UZK5"/>
<evidence type="ECO:0000313" key="3">
    <source>
        <dbReference type="Proteomes" id="UP000554482"/>
    </source>
</evidence>
<organism evidence="2 3">
    <name type="scientific">Thalictrum thalictroides</name>
    <name type="common">Rue-anemone</name>
    <name type="synonym">Anemone thalictroides</name>
    <dbReference type="NCBI Taxonomy" id="46969"/>
    <lineage>
        <taxon>Eukaryota</taxon>
        <taxon>Viridiplantae</taxon>
        <taxon>Streptophyta</taxon>
        <taxon>Embryophyta</taxon>
        <taxon>Tracheophyta</taxon>
        <taxon>Spermatophyta</taxon>
        <taxon>Magnoliopsida</taxon>
        <taxon>Ranunculales</taxon>
        <taxon>Ranunculaceae</taxon>
        <taxon>Thalictroideae</taxon>
        <taxon>Thalictrum</taxon>
    </lineage>
</organism>
<sequence>MEKSLVACFILLILTFFVQLALPNLPFETIAISPTSTPSVINGHENFGCVATHFADYRHFIDTRYSAIGRFCDLKLTWKDPVNLEDGAELPTFLEGFNLKISKSGDVLVLNGVPVVFREAYSTERVVIHGIGKRLELNDQQGLKGDSFSGFRGNSARTVLDYGEF</sequence>